<dbReference type="GO" id="GO:0005765">
    <property type="term" value="C:lysosomal membrane"/>
    <property type="evidence" value="ECO:0007669"/>
    <property type="project" value="UniProtKB-SubCell"/>
</dbReference>
<dbReference type="OrthoDB" id="6500128at2759"/>
<dbReference type="GO" id="GO:0032585">
    <property type="term" value="C:multivesicular body membrane"/>
    <property type="evidence" value="ECO:0007669"/>
    <property type="project" value="UniProtKB-SubCell"/>
</dbReference>
<evidence type="ECO:0000256" key="1">
    <source>
        <dbReference type="ARBA" id="ARBA00004146"/>
    </source>
</evidence>
<evidence type="ECO:0000256" key="7">
    <source>
        <dbReference type="ARBA" id="ARBA00004550"/>
    </source>
</evidence>
<dbReference type="InterPro" id="IPR003439">
    <property type="entry name" value="ABC_transporter-like_ATP-bd"/>
</dbReference>
<comment type="catalytic activity">
    <reaction evidence="33">
        <text>heme b(in) + ATP + H2O = heme b(out) + ADP + phosphate + H(+)</text>
        <dbReference type="Rhea" id="RHEA:19261"/>
        <dbReference type="ChEBI" id="CHEBI:15377"/>
        <dbReference type="ChEBI" id="CHEBI:15378"/>
        <dbReference type="ChEBI" id="CHEBI:30616"/>
        <dbReference type="ChEBI" id="CHEBI:43474"/>
        <dbReference type="ChEBI" id="CHEBI:60344"/>
        <dbReference type="ChEBI" id="CHEBI:456216"/>
        <dbReference type="EC" id="7.6.2.5"/>
    </reaction>
    <physiologicalReaction direction="left-to-right" evidence="33">
        <dbReference type="Rhea" id="RHEA:19262"/>
    </physiologicalReaction>
</comment>
<feature type="transmembrane region" description="Helical" evidence="42">
    <location>
        <begin position="63"/>
        <end position="89"/>
    </location>
</feature>
<keyword evidence="18" id="KW-1000">Mitochondrion outer membrane</keyword>
<feature type="region of interest" description="Disordered" evidence="41">
    <location>
        <begin position="809"/>
        <end position="846"/>
    </location>
</feature>
<dbReference type="GO" id="GO:0016887">
    <property type="term" value="F:ATP hydrolysis activity"/>
    <property type="evidence" value="ECO:0007669"/>
    <property type="project" value="InterPro"/>
</dbReference>
<evidence type="ECO:0000256" key="33">
    <source>
        <dbReference type="ARBA" id="ARBA00047649"/>
    </source>
</evidence>
<dbReference type="InterPro" id="IPR039421">
    <property type="entry name" value="Type_1_exporter"/>
</dbReference>
<evidence type="ECO:0000256" key="10">
    <source>
        <dbReference type="ARBA" id="ARBA00004656"/>
    </source>
</evidence>
<evidence type="ECO:0000256" key="16">
    <source>
        <dbReference type="ARBA" id="ARBA00022741"/>
    </source>
</evidence>
<comment type="catalytic activity">
    <reaction evidence="35">
        <text>uroporphyrin I(in) + ATP + H2O = uroporphyrin I(out) + ADP + phosphate + H(+)</text>
        <dbReference type="Rhea" id="RHEA:66772"/>
        <dbReference type="ChEBI" id="CHEBI:15377"/>
        <dbReference type="ChEBI" id="CHEBI:15378"/>
        <dbReference type="ChEBI" id="CHEBI:30616"/>
        <dbReference type="ChEBI" id="CHEBI:43474"/>
        <dbReference type="ChEBI" id="CHEBI:167480"/>
        <dbReference type="ChEBI" id="CHEBI:456216"/>
    </reaction>
    <physiologicalReaction direction="left-to-right" evidence="35">
        <dbReference type="Rhea" id="RHEA:66773"/>
    </physiologicalReaction>
</comment>
<comment type="catalytic activity">
    <reaction evidence="39">
        <text>coproporphyrin III(in) + ATP + H2O = coproporphyrin III(out) + ADP + phosphate + H(+)</text>
        <dbReference type="Rhea" id="RHEA:66664"/>
        <dbReference type="ChEBI" id="CHEBI:15377"/>
        <dbReference type="ChEBI" id="CHEBI:15378"/>
        <dbReference type="ChEBI" id="CHEBI:30616"/>
        <dbReference type="ChEBI" id="CHEBI:43474"/>
        <dbReference type="ChEBI" id="CHEBI:131725"/>
        <dbReference type="ChEBI" id="CHEBI:456216"/>
    </reaction>
    <physiologicalReaction direction="left-to-right" evidence="39">
        <dbReference type="Rhea" id="RHEA:66665"/>
    </physiologicalReaction>
</comment>
<keyword evidence="12" id="KW-0813">Transport</keyword>
<dbReference type="Proteomes" id="UP000479000">
    <property type="component" value="Unassembled WGS sequence"/>
</dbReference>
<organism evidence="45 46">
    <name type="scientific">Nesidiocoris tenuis</name>
    <dbReference type="NCBI Taxonomy" id="355587"/>
    <lineage>
        <taxon>Eukaryota</taxon>
        <taxon>Metazoa</taxon>
        <taxon>Ecdysozoa</taxon>
        <taxon>Arthropoda</taxon>
        <taxon>Hexapoda</taxon>
        <taxon>Insecta</taxon>
        <taxon>Pterygota</taxon>
        <taxon>Neoptera</taxon>
        <taxon>Paraneoptera</taxon>
        <taxon>Hemiptera</taxon>
        <taxon>Heteroptera</taxon>
        <taxon>Panheteroptera</taxon>
        <taxon>Cimicomorpha</taxon>
        <taxon>Miridae</taxon>
        <taxon>Dicyphina</taxon>
        <taxon>Nesidiocoris</taxon>
    </lineage>
</organism>
<dbReference type="InterPro" id="IPR011527">
    <property type="entry name" value="ABC1_TM_dom"/>
</dbReference>
<evidence type="ECO:0000256" key="14">
    <source>
        <dbReference type="ARBA" id="ARBA00022525"/>
    </source>
</evidence>
<keyword evidence="19" id="KW-0256">Endoplasmic reticulum</keyword>
<dbReference type="InterPro" id="IPR003593">
    <property type="entry name" value="AAA+_ATPase"/>
</dbReference>
<reference evidence="45 46" key="1">
    <citation type="submission" date="2020-02" db="EMBL/GenBank/DDBJ databases">
        <authorList>
            <person name="Ferguson B K."/>
        </authorList>
    </citation>
    <scope>NUCLEOTIDE SEQUENCE [LARGE SCALE GENOMIC DNA]</scope>
</reference>
<dbReference type="InterPro" id="IPR036640">
    <property type="entry name" value="ABC1_TM_sf"/>
</dbReference>
<gene>
    <name evidence="45" type="ORF">NTEN_LOCUS879</name>
</gene>
<comment type="catalytic activity">
    <reaction evidence="40">
        <text>coproporphyrin I(in) + ATP + H2O = coproporphyrin I(out) + ADP + phosphate + H(+)</text>
        <dbReference type="Rhea" id="RHEA:66768"/>
        <dbReference type="ChEBI" id="CHEBI:15377"/>
        <dbReference type="ChEBI" id="CHEBI:15378"/>
        <dbReference type="ChEBI" id="CHEBI:30616"/>
        <dbReference type="ChEBI" id="CHEBI:43474"/>
        <dbReference type="ChEBI" id="CHEBI:167478"/>
        <dbReference type="ChEBI" id="CHEBI:456216"/>
    </reaction>
    <physiologicalReaction direction="left-to-right" evidence="40">
        <dbReference type="Rhea" id="RHEA:66769"/>
    </physiologicalReaction>
</comment>
<comment type="subunit">
    <text evidence="11">Homodimer.</text>
</comment>
<feature type="domain" description="ABC transmembrane type-1" evidence="44">
    <location>
        <begin position="247"/>
        <end position="537"/>
    </location>
</feature>
<dbReference type="InterPro" id="IPR017871">
    <property type="entry name" value="ABC_transporter-like_CS"/>
</dbReference>
<proteinExistence type="inferred from homology"/>
<comment type="subcellular location">
    <subcellularLocation>
        <location evidence="8">Cell membrane</location>
        <topology evidence="8">Multi-pass membrane protein</topology>
    </subcellularLocation>
    <subcellularLocation>
        <location evidence="1">Early endosome membrane</location>
    </subcellularLocation>
    <subcellularLocation>
        <location evidence="6">Endoplasmic reticulum membrane</location>
        <topology evidence="6">Multi-pass membrane protein</topology>
    </subcellularLocation>
    <subcellularLocation>
        <location evidence="3">Endosome membrane</location>
        <topology evidence="3">Multi-pass membrane protein</topology>
    </subcellularLocation>
    <subcellularLocation>
        <location evidence="2">Endosome</location>
        <location evidence="2">Multivesicular body membrane</location>
    </subcellularLocation>
    <subcellularLocation>
        <location evidence="9">Golgi apparatus membrane</location>
        <topology evidence="9">Multi-pass membrane protein</topology>
    </subcellularLocation>
    <subcellularLocation>
        <location evidence="5">Late endosome membrane</location>
    </subcellularLocation>
    <subcellularLocation>
        <location evidence="10">Lysosome membrane</location>
    </subcellularLocation>
    <subcellularLocation>
        <location evidence="28">Melanosome membrane</location>
    </subcellularLocation>
    <subcellularLocation>
        <location evidence="4">Mitochondrion outer membrane</location>
        <topology evidence="4">Multi-pass membrane protein</topology>
    </subcellularLocation>
    <subcellularLocation>
        <location evidence="7">Secreted</location>
        <location evidence="7">Extracellular exosome</location>
    </subcellularLocation>
</comment>
<keyword evidence="27" id="KW-0458">Lysosome</keyword>
<evidence type="ECO:0000256" key="19">
    <source>
        <dbReference type="ARBA" id="ARBA00022824"/>
    </source>
</evidence>
<evidence type="ECO:0000256" key="30">
    <source>
        <dbReference type="ARBA" id="ARBA00024385"/>
    </source>
</evidence>
<dbReference type="SUPFAM" id="SSF52540">
    <property type="entry name" value="P-loop containing nucleoside triphosphate hydrolases"/>
    <property type="match status" value="1"/>
</dbReference>
<evidence type="ECO:0000256" key="18">
    <source>
        <dbReference type="ARBA" id="ARBA00022787"/>
    </source>
</evidence>
<dbReference type="PANTHER" id="PTHR24221">
    <property type="entry name" value="ATP-BINDING CASSETTE SUB-FAMILY B"/>
    <property type="match status" value="1"/>
</dbReference>
<evidence type="ECO:0000259" key="44">
    <source>
        <dbReference type="PROSITE" id="PS50929"/>
    </source>
</evidence>
<dbReference type="EC" id="7.6.2.5" evidence="30"/>
<dbReference type="Gene3D" id="1.20.1560.10">
    <property type="entry name" value="ABC transporter type 1, transmembrane domain"/>
    <property type="match status" value="1"/>
</dbReference>
<evidence type="ECO:0000256" key="8">
    <source>
        <dbReference type="ARBA" id="ARBA00004651"/>
    </source>
</evidence>
<evidence type="ECO:0000256" key="41">
    <source>
        <dbReference type="SAM" id="MobiDB-lite"/>
    </source>
</evidence>
<evidence type="ECO:0000256" key="5">
    <source>
        <dbReference type="ARBA" id="ARBA00004414"/>
    </source>
</evidence>
<evidence type="ECO:0000256" key="25">
    <source>
        <dbReference type="ARBA" id="ARBA00023136"/>
    </source>
</evidence>
<dbReference type="GO" id="GO:0000139">
    <property type="term" value="C:Golgi membrane"/>
    <property type="evidence" value="ECO:0007669"/>
    <property type="project" value="UniProtKB-SubCell"/>
</dbReference>
<keyword evidence="21" id="KW-1278">Translocase</keyword>
<evidence type="ECO:0000256" key="13">
    <source>
        <dbReference type="ARBA" id="ARBA00022475"/>
    </source>
</evidence>
<evidence type="ECO:0000259" key="43">
    <source>
        <dbReference type="PROSITE" id="PS50893"/>
    </source>
</evidence>
<feature type="transmembrane region" description="Helical" evidence="42">
    <location>
        <begin position="285"/>
        <end position="306"/>
    </location>
</feature>
<dbReference type="GO" id="GO:0005789">
    <property type="term" value="C:endoplasmic reticulum membrane"/>
    <property type="evidence" value="ECO:0007669"/>
    <property type="project" value="UniProtKB-SubCell"/>
</dbReference>
<evidence type="ECO:0000256" key="23">
    <source>
        <dbReference type="ARBA" id="ARBA00023034"/>
    </source>
</evidence>
<name>A0A6H5FXX1_9HEMI</name>
<evidence type="ECO:0000256" key="24">
    <source>
        <dbReference type="ARBA" id="ARBA00023128"/>
    </source>
</evidence>
<keyword evidence="20" id="KW-0067">ATP-binding</keyword>
<feature type="transmembrane region" description="Helical" evidence="42">
    <location>
        <begin position="244"/>
        <end position="265"/>
    </location>
</feature>
<dbReference type="InterPro" id="IPR032410">
    <property type="entry name" value="ABCB6_N"/>
</dbReference>
<evidence type="ECO:0000256" key="38">
    <source>
        <dbReference type="ARBA" id="ARBA00048510"/>
    </source>
</evidence>
<evidence type="ECO:0000256" key="37">
    <source>
        <dbReference type="ARBA" id="ARBA00048455"/>
    </source>
</evidence>
<evidence type="ECO:0000256" key="2">
    <source>
        <dbReference type="ARBA" id="ARBA00004333"/>
    </source>
</evidence>
<dbReference type="Pfam" id="PF16185">
    <property type="entry name" value="MTABC_N"/>
    <property type="match status" value="1"/>
</dbReference>
<evidence type="ECO:0000256" key="6">
    <source>
        <dbReference type="ARBA" id="ARBA00004477"/>
    </source>
</evidence>
<evidence type="ECO:0000256" key="21">
    <source>
        <dbReference type="ARBA" id="ARBA00022967"/>
    </source>
</evidence>
<dbReference type="PROSITE" id="PS00211">
    <property type="entry name" value="ABC_TRANSPORTER_1"/>
    <property type="match status" value="1"/>
</dbReference>
<dbReference type="Gene3D" id="3.40.50.300">
    <property type="entry name" value="P-loop containing nucleotide triphosphate hydrolases"/>
    <property type="match status" value="1"/>
</dbReference>
<evidence type="ECO:0000256" key="36">
    <source>
        <dbReference type="ARBA" id="ARBA00048309"/>
    </source>
</evidence>
<evidence type="ECO:0000256" key="42">
    <source>
        <dbReference type="SAM" id="Phobius"/>
    </source>
</evidence>
<comment type="catalytic activity">
    <reaction evidence="37">
        <text>pheophorbide a(in) + ATP + H2O = pheophorbide a(out) + ADP + phosphate + H(+)</text>
        <dbReference type="Rhea" id="RHEA:61360"/>
        <dbReference type="ChEBI" id="CHEBI:15377"/>
        <dbReference type="ChEBI" id="CHEBI:15378"/>
        <dbReference type="ChEBI" id="CHEBI:30616"/>
        <dbReference type="ChEBI" id="CHEBI:43474"/>
        <dbReference type="ChEBI" id="CHEBI:58687"/>
        <dbReference type="ChEBI" id="CHEBI:456216"/>
    </reaction>
    <physiologicalReaction direction="left-to-right" evidence="37">
        <dbReference type="Rhea" id="RHEA:61361"/>
    </physiologicalReaction>
</comment>
<dbReference type="CDD" id="cd18581">
    <property type="entry name" value="ABC_6TM_ABCB6"/>
    <property type="match status" value="1"/>
</dbReference>
<comment type="catalytic activity">
    <reaction evidence="38">
        <text>uroporphyrin III(in) + ATP + H2O = uroporphyrin III(out) + ADP + phosphate + H(+)</text>
        <dbReference type="Rhea" id="RHEA:66776"/>
        <dbReference type="ChEBI" id="CHEBI:15377"/>
        <dbReference type="ChEBI" id="CHEBI:15378"/>
        <dbReference type="ChEBI" id="CHEBI:30616"/>
        <dbReference type="ChEBI" id="CHEBI:43474"/>
        <dbReference type="ChEBI" id="CHEBI:167479"/>
        <dbReference type="ChEBI" id="CHEBI:456216"/>
    </reaction>
    <physiologicalReaction direction="left-to-right" evidence="38">
        <dbReference type="Rhea" id="RHEA:66777"/>
    </physiologicalReaction>
</comment>
<keyword evidence="23" id="KW-0333">Golgi apparatus</keyword>
<protein>
    <recommendedName>
        <fullName evidence="31">ATP-binding cassette sub-family B member 6</fullName>
        <ecNumber evidence="30">7.6.2.5</ecNumber>
    </recommendedName>
    <alternativeName>
        <fullName evidence="32">ABC-type heme transporter ABCB6</fullName>
    </alternativeName>
</protein>
<keyword evidence="46" id="KW-1185">Reference proteome</keyword>
<evidence type="ECO:0000313" key="45">
    <source>
        <dbReference type="EMBL" id="CAA9994059.1"/>
    </source>
</evidence>
<dbReference type="GO" id="GO:0015439">
    <property type="term" value="F:ABC-type heme transporter activity"/>
    <property type="evidence" value="ECO:0007669"/>
    <property type="project" value="UniProtKB-EC"/>
</dbReference>
<keyword evidence="25 42" id="KW-0472">Membrane</keyword>
<sequence length="914" mass="104137">MLYCNPNETFSKVWYDHGISNCFMDTISSGVLFGFLLIFGSLQLRIYRKYAQPAALYPMRTPCLYVLQIFLTLFLCALAVFNFAFQAVALNGGVIYGYMVVYMVLSIIVYPYSVILLVLERNYRLPSVPTRGHGLVLLLFWTLMFVFVNLLFVNYHRDDWWNRLDSWKDQVQLAMFVTRYVLSLTIFCSRPQSAWHSQLERLYPQFADSNDRAGDSQSTWHNVWKKTSTLAPFLWPKKSFSLQLRVIVCIVLLLGGRVINLYVPLYSKYVVEALGEPNPSFCWELILMLVLFKFLQGGGTGGMGLLNNLRSFLWISVQQYTTREVEVELFSHLHKLSLRWHLSRKTGEVLRVMDRGTDSINSLLSYILFNIFPTITDIIVAIVFFCSYFNIWFGLIVFATMTIYILATICITEWRTKFQRRMNLADNAAKARSVDSLLNFETVKYYGAERYEVDSFKEAILNFQKEEWKSIVTMNLLNTLQNIAISSGLLAGSVLCVYMVSTHQGLTVGDYVLFAGYIIQLYMPLNWFGTYYRVIQKNFIDMENMFDLLAEHPEIEDLPDARDLMIKEGIVEFKNVSFSYTPERVVLRNVSFTVPAGKTLALVGPSGAGKSTIIRLLFRFYNVTDGAILIDDQNISFVTQESLRREIGVVPQDTVLFNNSIKYNIQYGRVGASAADIVAAARTADIHDRILTFPEAYDTQVGERGLKLSGGEKQRVAIARTILKSPAVVLLDEATSALDTQTERNIQAALANVCANRTTIIVAHRLSTIIHADEIVVLKDGEIVERGSHNELKDRGGQYAAMWKQQLENDAAGGPSSSSAEGQPKKNQLKSPPSRPGQPNSPNESNQKNLLEQVAFRNLDAMVDDRYSNVREQEREAESFTSRFYHNVNILVLRDGHQYRQNRQISRSPNRHNC</sequence>
<evidence type="ECO:0000256" key="22">
    <source>
        <dbReference type="ARBA" id="ARBA00022989"/>
    </source>
</evidence>
<keyword evidence="14" id="KW-0964">Secreted</keyword>
<evidence type="ECO:0000256" key="20">
    <source>
        <dbReference type="ARBA" id="ARBA00022840"/>
    </source>
</evidence>
<dbReference type="InterPro" id="IPR027417">
    <property type="entry name" value="P-loop_NTPase"/>
</dbReference>
<keyword evidence="26" id="KW-1015">Disulfide bond</keyword>
<dbReference type="Pfam" id="PF00005">
    <property type="entry name" value="ABC_tran"/>
    <property type="match status" value="1"/>
</dbReference>
<dbReference type="GO" id="GO:0005524">
    <property type="term" value="F:ATP binding"/>
    <property type="evidence" value="ECO:0007669"/>
    <property type="project" value="UniProtKB-KW"/>
</dbReference>
<evidence type="ECO:0000256" key="17">
    <source>
        <dbReference type="ARBA" id="ARBA00022753"/>
    </source>
</evidence>
<evidence type="ECO:0000256" key="31">
    <source>
        <dbReference type="ARBA" id="ARBA00024439"/>
    </source>
</evidence>
<keyword evidence="13" id="KW-1003">Cell membrane</keyword>
<evidence type="ECO:0000256" key="39">
    <source>
        <dbReference type="ARBA" id="ARBA00048636"/>
    </source>
</evidence>
<dbReference type="GO" id="GO:0005741">
    <property type="term" value="C:mitochondrial outer membrane"/>
    <property type="evidence" value="ECO:0007669"/>
    <property type="project" value="UniProtKB-SubCell"/>
</dbReference>
<dbReference type="GO" id="GO:0005576">
    <property type="term" value="C:extracellular region"/>
    <property type="evidence" value="ECO:0007669"/>
    <property type="project" value="UniProtKB-SubCell"/>
</dbReference>
<feature type="compositionally biased region" description="Low complexity" evidence="41">
    <location>
        <begin position="811"/>
        <end position="822"/>
    </location>
</feature>
<evidence type="ECO:0000256" key="15">
    <source>
        <dbReference type="ARBA" id="ARBA00022692"/>
    </source>
</evidence>
<evidence type="ECO:0000256" key="27">
    <source>
        <dbReference type="ARBA" id="ARBA00023228"/>
    </source>
</evidence>
<feature type="transmembrane region" description="Helical" evidence="42">
    <location>
        <begin position="391"/>
        <end position="412"/>
    </location>
</feature>
<feature type="transmembrane region" description="Helical" evidence="42">
    <location>
        <begin position="23"/>
        <end position="42"/>
    </location>
</feature>
<evidence type="ECO:0000256" key="11">
    <source>
        <dbReference type="ARBA" id="ARBA00011738"/>
    </source>
</evidence>
<dbReference type="PANTHER" id="PTHR24221:SF654">
    <property type="entry name" value="ATP-BINDING CASSETTE SUB-FAMILY B MEMBER 6"/>
    <property type="match status" value="1"/>
</dbReference>
<feature type="transmembrane region" description="Helical" evidence="42">
    <location>
        <begin position="363"/>
        <end position="385"/>
    </location>
</feature>
<keyword evidence="22 42" id="KW-1133">Transmembrane helix</keyword>
<comment type="catalytic activity">
    <reaction evidence="36">
        <text>protoporphyrin IX(in) + ATP + H2O = protoporphyrin IX(out) + ADP + phosphate + H(+)</text>
        <dbReference type="Rhea" id="RHEA:61336"/>
        <dbReference type="ChEBI" id="CHEBI:15377"/>
        <dbReference type="ChEBI" id="CHEBI:15378"/>
        <dbReference type="ChEBI" id="CHEBI:30616"/>
        <dbReference type="ChEBI" id="CHEBI:43474"/>
        <dbReference type="ChEBI" id="CHEBI:57306"/>
        <dbReference type="ChEBI" id="CHEBI:456216"/>
    </reaction>
    <physiologicalReaction direction="left-to-right" evidence="36">
        <dbReference type="Rhea" id="RHEA:61337"/>
    </physiologicalReaction>
</comment>
<evidence type="ECO:0000256" key="29">
    <source>
        <dbReference type="ARBA" id="ARBA00024363"/>
    </source>
</evidence>
<keyword evidence="24" id="KW-0496">Mitochondrion</keyword>
<feature type="transmembrane region" description="Helical" evidence="42">
    <location>
        <begin position="95"/>
        <end position="119"/>
    </location>
</feature>
<dbReference type="CDD" id="cd03253">
    <property type="entry name" value="ABCC_ATM1_transporter"/>
    <property type="match status" value="1"/>
</dbReference>
<dbReference type="SUPFAM" id="SSF90123">
    <property type="entry name" value="ABC transporter transmembrane region"/>
    <property type="match status" value="1"/>
</dbReference>
<evidence type="ECO:0000256" key="28">
    <source>
        <dbReference type="ARBA" id="ARBA00024320"/>
    </source>
</evidence>
<dbReference type="PROSITE" id="PS50893">
    <property type="entry name" value="ABC_TRANSPORTER_2"/>
    <property type="match status" value="1"/>
</dbReference>
<evidence type="ECO:0000256" key="34">
    <source>
        <dbReference type="ARBA" id="ARBA00047753"/>
    </source>
</evidence>
<dbReference type="FunFam" id="1.20.1560.10:FF:000022">
    <property type="entry name" value="ATP-binding cassette sub-family B member 6, mitochondrial"/>
    <property type="match status" value="1"/>
</dbReference>
<accession>A0A6H5FXX1</accession>
<dbReference type="GO" id="GO:0020037">
    <property type="term" value="F:heme binding"/>
    <property type="evidence" value="ECO:0007669"/>
    <property type="project" value="TreeGrafter"/>
</dbReference>
<dbReference type="GO" id="GO:0031901">
    <property type="term" value="C:early endosome membrane"/>
    <property type="evidence" value="ECO:0007669"/>
    <property type="project" value="UniProtKB-SubCell"/>
</dbReference>
<feature type="transmembrane region" description="Helical" evidence="42">
    <location>
        <begin position="512"/>
        <end position="532"/>
    </location>
</feature>
<keyword evidence="16" id="KW-0547">Nucleotide-binding</keyword>
<dbReference type="Pfam" id="PF00664">
    <property type="entry name" value="ABC_membrane"/>
    <property type="match status" value="1"/>
</dbReference>
<evidence type="ECO:0000313" key="46">
    <source>
        <dbReference type="Proteomes" id="UP000479000"/>
    </source>
</evidence>
<dbReference type="PROSITE" id="PS50929">
    <property type="entry name" value="ABC_TM1F"/>
    <property type="match status" value="1"/>
</dbReference>
<feature type="transmembrane region" description="Helical" evidence="42">
    <location>
        <begin position="131"/>
        <end position="152"/>
    </location>
</feature>
<dbReference type="FunFam" id="3.40.50.300:FF:000186">
    <property type="entry name" value="ATP-binding cassette sub-family B member 7, mitochondrial"/>
    <property type="match status" value="1"/>
</dbReference>
<evidence type="ECO:0000256" key="26">
    <source>
        <dbReference type="ARBA" id="ARBA00023157"/>
    </source>
</evidence>
<dbReference type="EMBL" id="CADCXU010001642">
    <property type="protein sequence ID" value="CAA9994059.1"/>
    <property type="molecule type" value="Genomic_DNA"/>
</dbReference>
<dbReference type="GO" id="GO:0005886">
    <property type="term" value="C:plasma membrane"/>
    <property type="evidence" value="ECO:0007669"/>
    <property type="project" value="UniProtKB-SubCell"/>
</dbReference>
<feature type="transmembrane region" description="Helical" evidence="42">
    <location>
        <begin position="479"/>
        <end position="500"/>
    </location>
</feature>
<evidence type="ECO:0000256" key="3">
    <source>
        <dbReference type="ARBA" id="ARBA00004337"/>
    </source>
</evidence>
<feature type="domain" description="ABC transporter" evidence="43">
    <location>
        <begin position="571"/>
        <end position="805"/>
    </location>
</feature>
<comment type="similarity">
    <text evidence="29">Belongs to the ABC transporter superfamily. ABCB family. Heavy Metal importer (TC 3.A.1.210) subfamily.</text>
</comment>
<evidence type="ECO:0000256" key="4">
    <source>
        <dbReference type="ARBA" id="ARBA00004374"/>
    </source>
</evidence>
<keyword evidence="17" id="KW-0967">Endosome</keyword>
<dbReference type="AlphaFoldDB" id="A0A6H5FXX1"/>
<keyword evidence="15 42" id="KW-0812">Transmembrane</keyword>
<evidence type="ECO:0000256" key="40">
    <source>
        <dbReference type="ARBA" id="ARBA00049398"/>
    </source>
</evidence>
<feature type="transmembrane region" description="Helical" evidence="42">
    <location>
        <begin position="172"/>
        <end position="189"/>
    </location>
</feature>
<comment type="catalytic activity">
    <reaction evidence="34">
        <text>coproporphyrinogen III(in) + ATP + H2O = coproporphyrinogen III(out) + ADP + phosphate + H(+)</text>
        <dbReference type="Rhea" id="RHEA:66680"/>
        <dbReference type="ChEBI" id="CHEBI:15377"/>
        <dbReference type="ChEBI" id="CHEBI:15378"/>
        <dbReference type="ChEBI" id="CHEBI:30616"/>
        <dbReference type="ChEBI" id="CHEBI:43474"/>
        <dbReference type="ChEBI" id="CHEBI:57309"/>
        <dbReference type="ChEBI" id="CHEBI:456216"/>
    </reaction>
    <physiologicalReaction direction="left-to-right" evidence="34">
        <dbReference type="Rhea" id="RHEA:66681"/>
    </physiologicalReaction>
</comment>
<evidence type="ECO:0000256" key="32">
    <source>
        <dbReference type="ARBA" id="ARBA00031413"/>
    </source>
</evidence>
<dbReference type="SMART" id="SM00382">
    <property type="entry name" value="AAA"/>
    <property type="match status" value="1"/>
</dbReference>
<evidence type="ECO:0000256" key="9">
    <source>
        <dbReference type="ARBA" id="ARBA00004653"/>
    </source>
</evidence>
<feature type="compositionally biased region" description="Polar residues" evidence="41">
    <location>
        <begin position="825"/>
        <end position="846"/>
    </location>
</feature>
<evidence type="ECO:0000256" key="35">
    <source>
        <dbReference type="ARBA" id="ARBA00047789"/>
    </source>
</evidence>
<evidence type="ECO:0000256" key="12">
    <source>
        <dbReference type="ARBA" id="ARBA00022448"/>
    </source>
</evidence>